<dbReference type="AlphaFoldDB" id="A0A553GY69"/>
<evidence type="ECO:0000256" key="1">
    <source>
        <dbReference type="ARBA" id="ARBA00009764"/>
    </source>
</evidence>
<dbReference type="OrthoDB" id="9810816at2"/>
<evidence type="ECO:0000256" key="5">
    <source>
        <dbReference type="RuleBase" id="RU362066"/>
    </source>
</evidence>
<feature type="domain" description="Flagellar hook-associated protein 2 C-terminal" evidence="7">
    <location>
        <begin position="248"/>
        <end position="471"/>
    </location>
</feature>
<dbReference type="PANTHER" id="PTHR30288">
    <property type="entry name" value="FLAGELLAR CAP/ASSEMBLY PROTEIN FLID"/>
    <property type="match status" value="1"/>
</dbReference>
<dbReference type="EMBL" id="VJOY01000008">
    <property type="protein sequence ID" value="TRX74453.1"/>
    <property type="molecule type" value="Genomic_DNA"/>
</dbReference>
<gene>
    <name evidence="8" type="ORF">FM069_12995</name>
</gene>
<dbReference type="Pfam" id="PF07196">
    <property type="entry name" value="Flagellin_IN"/>
    <property type="match status" value="1"/>
</dbReference>
<accession>A0A553GY69</accession>
<dbReference type="GO" id="GO:0071973">
    <property type="term" value="P:bacterial-type flagellum-dependent cell motility"/>
    <property type="evidence" value="ECO:0007669"/>
    <property type="project" value="TreeGrafter"/>
</dbReference>
<dbReference type="InterPro" id="IPR010809">
    <property type="entry name" value="FliD_C"/>
</dbReference>
<dbReference type="InterPro" id="IPR040026">
    <property type="entry name" value="FliD"/>
</dbReference>
<evidence type="ECO:0000256" key="4">
    <source>
        <dbReference type="ARBA" id="ARBA00023143"/>
    </source>
</evidence>
<evidence type="ECO:0000259" key="6">
    <source>
        <dbReference type="Pfam" id="PF02465"/>
    </source>
</evidence>
<feature type="domain" description="Flagellar hook-associated protein 2 N-terminal" evidence="6">
    <location>
        <begin position="10"/>
        <end position="106"/>
    </location>
</feature>
<keyword evidence="4 5" id="KW-0975">Bacterial flagellum</keyword>
<dbReference type="Proteomes" id="UP000315235">
    <property type="component" value="Unassembled WGS sequence"/>
</dbReference>
<evidence type="ECO:0000256" key="3">
    <source>
        <dbReference type="ARBA" id="ARBA00023054"/>
    </source>
</evidence>
<evidence type="ECO:0000313" key="9">
    <source>
        <dbReference type="Proteomes" id="UP000315235"/>
    </source>
</evidence>
<comment type="subcellular location">
    <subcellularLocation>
        <location evidence="5">Secreted</location>
    </subcellularLocation>
    <subcellularLocation>
        <location evidence="5">Bacterial flagellum</location>
    </subcellularLocation>
</comment>
<evidence type="ECO:0000313" key="8">
    <source>
        <dbReference type="EMBL" id="TRX74453.1"/>
    </source>
</evidence>
<evidence type="ECO:0000256" key="2">
    <source>
        <dbReference type="ARBA" id="ARBA00011255"/>
    </source>
</evidence>
<feature type="coiled-coil region" evidence="5">
    <location>
        <begin position="428"/>
        <end position="455"/>
    </location>
</feature>
<keyword evidence="3 5" id="KW-0175">Coiled coil</keyword>
<proteinExistence type="inferred from homology"/>
<dbReference type="Pfam" id="PF07195">
    <property type="entry name" value="FliD_C"/>
    <property type="match status" value="1"/>
</dbReference>
<dbReference type="GO" id="GO:0009424">
    <property type="term" value="C:bacterial-type flagellum hook"/>
    <property type="evidence" value="ECO:0007669"/>
    <property type="project" value="UniProtKB-UniRule"/>
</dbReference>
<dbReference type="GO" id="GO:0007155">
    <property type="term" value="P:cell adhesion"/>
    <property type="evidence" value="ECO:0007669"/>
    <property type="project" value="InterPro"/>
</dbReference>
<reference evidence="8 9" key="1">
    <citation type="submission" date="2019-07" db="EMBL/GenBank/DDBJ databases">
        <title>Pseudomonas mangiferae sp. nov., isolated from bark of mango tree in Thailand.</title>
        <authorList>
            <person name="Srisuk N."/>
            <person name="Anurat P."/>
        </authorList>
    </citation>
    <scope>NUCLEOTIDE SEQUENCE [LARGE SCALE GENOMIC DNA]</scope>
    <source>
        <strain evidence="8 9">DMKU_BBB3-04</strain>
    </source>
</reference>
<dbReference type="Pfam" id="PF02465">
    <property type="entry name" value="FliD_N"/>
    <property type="match status" value="1"/>
</dbReference>
<comment type="similarity">
    <text evidence="1 5">Belongs to the FliD family.</text>
</comment>
<dbReference type="GO" id="GO:0009421">
    <property type="term" value="C:bacterial-type flagellum filament cap"/>
    <property type="evidence" value="ECO:0007669"/>
    <property type="project" value="InterPro"/>
</dbReference>
<comment type="function">
    <text evidence="5">Required for morphogenesis and for the elongation of the flagellar filament by facilitating polymerization of the flagellin monomers at the tip of growing filament. Forms a capping structure, which prevents flagellin subunits (transported through the central channel of the flagellum) from leaking out without polymerization at the distal end.</text>
</comment>
<organism evidence="8 9">
    <name type="scientific">Pseudomonas mangiferae</name>
    <dbReference type="NCBI Taxonomy" id="2593654"/>
    <lineage>
        <taxon>Bacteria</taxon>
        <taxon>Pseudomonadati</taxon>
        <taxon>Pseudomonadota</taxon>
        <taxon>Gammaproteobacteria</taxon>
        <taxon>Pseudomonadales</taxon>
        <taxon>Pseudomonadaceae</taxon>
        <taxon>Pseudomonas</taxon>
    </lineage>
</organism>
<name>A0A553GY69_9PSED</name>
<sequence>MAGISGLGGSGIDIDSIVSASVAAEKAPKYNQITKVQSQSTTKLTALGTLKSAISTFQTALSALNSPSSFLARTATSSNTTSLTADATQSAVAGSYKIQVSQLASSSKVALSAVASSATKFNEGTLKIDVGGTEAISVAVDSTNNTLAGMRDAINKQGSSQGITATIVTDSQGARLVLSSNKMGEGKDITVTGTSTSGTDTSLESLTFPGTTPTAPNAGDYASTDDYNAAKASYDAAVAKGGKTLSSAQSAKLTIDGLPVVSDSNTVTTALDGVSLNLKATTAENTPLTLTVAQDTGTVKTNVQKFVDAYNAMIDVVNTQTKVTTVANSTPVVGALVGDATARTLVSTVRNELVASQGKGTFTALAQLGITTKADGKLSLDSDKLDAAISKDFAGVASYFTGDNGLASRLTDKLSPFTSTNGVIDQRTTILQNNLKSADAELKDLNTRMTALSARLYEKYNTMDSLISKLTSTSSSLASSLAALPGVVKS</sequence>
<comment type="caution">
    <text evidence="8">The sequence shown here is derived from an EMBL/GenBank/DDBJ whole genome shotgun (WGS) entry which is preliminary data.</text>
</comment>
<dbReference type="GO" id="GO:0005576">
    <property type="term" value="C:extracellular region"/>
    <property type="evidence" value="ECO:0007669"/>
    <property type="project" value="UniProtKB-SubCell"/>
</dbReference>
<dbReference type="PANTHER" id="PTHR30288:SF0">
    <property type="entry name" value="FLAGELLAR HOOK-ASSOCIATED PROTEIN 2"/>
    <property type="match status" value="1"/>
</dbReference>
<dbReference type="InterPro" id="IPR003481">
    <property type="entry name" value="FliD_N"/>
</dbReference>
<evidence type="ECO:0000259" key="7">
    <source>
        <dbReference type="Pfam" id="PF07195"/>
    </source>
</evidence>
<comment type="subunit">
    <text evidence="2 5">Homopentamer.</text>
</comment>
<protein>
    <recommendedName>
        <fullName evidence="5">Flagellar hook-associated protein 2</fullName>
        <shortName evidence="5">HAP2</shortName>
    </recommendedName>
    <alternativeName>
        <fullName evidence="5">Flagellar cap protein</fullName>
    </alternativeName>
</protein>
<dbReference type="RefSeq" id="WP_143488781.1">
    <property type="nucleotide sequence ID" value="NZ_VJOY01000008.1"/>
</dbReference>
<keyword evidence="9" id="KW-1185">Reference proteome</keyword>
<keyword evidence="5" id="KW-0964">Secreted</keyword>
<dbReference type="InterPro" id="IPR010810">
    <property type="entry name" value="Flagellin_hook_IN_motif"/>
</dbReference>